<evidence type="ECO:0000259" key="7">
    <source>
        <dbReference type="SMART" id="SM01049"/>
    </source>
</evidence>
<name>A0ABM8U811_9BURK</name>
<proteinExistence type="predicted"/>
<dbReference type="InterPro" id="IPR004010">
    <property type="entry name" value="Double_Cache_2"/>
</dbReference>
<accession>A0ABM8U811</accession>
<dbReference type="EMBL" id="CAJQYY010000024">
    <property type="protein sequence ID" value="CAG4912362.1"/>
    <property type="molecule type" value="Genomic_DNA"/>
</dbReference>
<dbReference type="SMART" id="SM01049">
    <property type="entry name" value="Cache_2"/>
    <property type="match status" value="1"/>
</dbReference>
<evidence type="ECO:0000256" key="2">
    <source>
        <dbReference type="ARBA" id="ARBA00022475"/>
    </source>
</evidence>
<keyword evidence="2" id="KW-1003">Cell membrane</keyword>
<keyword evidence="6" id="KW-0732">Signal</keyword>
<feature type="signal peptide" evidence="6">
    <location>
        <begin position="1"/>
        <end position="27"/>
    </location>
</feature>
<protein>
    <recommendedName>
        <fullName evidence="7">Single Cache domain-containing protein</fullName>
    </recommendedName>
</protein>
<feature type="chain" id="PRO_5047119175" description="Single Cache domain-containing protein" evidence="6">
    <location>
        <begin position="28"/>
        <end position="164"/>
    </location>
</feature>
<evidence type="ECO:0000256" key="1">
    <source>
        <dbReference type="ARBA" id="ARBA00004651"/>
    </source>
</evidence>
<evidence type="ECO:0000313" key="9">
    <source>
        <dbReference type="Proteomes" id="UP000789752"/>
    </source>
</evidence>
<organism evidence="8 9">
    <name type="scientific">Paraburkholderia gardini</name>
    <dbReference type="NCBI Taxonomy" id="2823469"/>
    <lineage>
        <taxon>Bacteria</taxon>
        <taxon>Pseudomonadati</taxon>
        <taxon>Pseudomonadota</taxon>
        <taxon>Betaproteobacteria</taxon>
        <taxon>Burkholderiales</taxon>
        <taxon>Burkholderiaceae</taxon>
        <taxon>Paraburkholderia</taxon>
    </lineage>
</organism>
<sequence>MNVNGKALFISILLLAGLFCSASPAFSQSSSPTSETAKQTEALVDKAAALIDSKGKEAFSGFRAKGSEWFHGDTYLFVYDLKANVLLNPAFPAREGTNVNGQKDTNGKLFHDAMIQTAETKGSGWVDYMFLRPGQTQPSHKWTYVKAVKINAVPGLVGSGFYSE</sequence>
<evidence type="ECO:0000256" key="5">
    <source>
        <dbReference type="ARBA" id="ARBA00023136"/>
    </source>
</evidence>
<keyword evidence="5" id="KW-0472">Membrane</keyword>
<dbReference type="Gene3D" id="3.30.450.20">
    <property type="entry name" value="PAS domain"/>
    <property type="match status" value="1"/>
</dbReference>
<dbReference type="RefSeq" id="WP_228981252.1">
    <property type="nucleotide sequence ID" value="NZ_CAJQYY010000024.1"/>
</dbReference>
<keyword evidence="9" id="KW-1185">Reference proteome</keyword>
<evidence type="ECO:0000256" key="3">
    <source>
        <dbReference type="ARBA" id="ARBA00022692"/>
    </source>
</evidence>
<gene>
    <name evidence="8" type="ORF">R54767_03886</name>
</gene>
<comment type="caution">
    <text evidence="8">The sequence shown here is derived from an EMBL/GenBank/DDBJ whole genome shotgun (WGS) entry which is preliminary data.</text>
</comment>
<dbReference type="InterPro" id="IPR033480">
    <property type="entry name" value="sCache_2"/>
</dbReference>
<evidence type="ECO:0000313" key="8">
    <source>
        <dbReference type="EMBL" id="CAG4912362.1"/>
    </source>
</evidence>
<dbReference type="Proteomes" id="UP000789752">
    <property type="component" value="Unassembled WGS sequence"/>
</dbReference>
<keyword evidence="4" id="KW-1133">Transmembrane helix</keyword>
<comment type="subcellular location">
    <subcellularLocation>
        <location evidence="1">Cell membrane</location>
        <topology evidence="1">Multi-pass membrane protein</topology>
    </subcellularLocation>
</comment>
<dbReference type="Pfam" id="PF08269">
    <property type="entry name" value="dCache_2"/>
    <property type="match status" value="1"/>
</dbReference>
<reference evidence="8 9" key="1">
    <citation type="submission" date="2021-04" db="EMBL/GenBank/DDBJ databases">
        <authorList>
            <person name="Vanwijnsberghe S."/>
        </authorList>
    </citation>
    <scope>NUCLEOTIDE SEQUENCE [LARGE SCALE GENOMIC DNA]</scope>
    <source>
        <strain evidence="8 9">LMG 32171</strain>
    </source>
</reference>
<evidence type="ECO:0000256" key="4">
    <source>
        <dbReference type="ARBA" id="ARBA00022989"/>
    </source>
</evidence>
<feature type="domain" description="Single Cache" evidence="7">
    <location>
        <begin position="29"/>
        <end position="112"/>
    </location>
</feature>
<evidence type="ECO:0000256" key="6">
    <source>
        <dbReference type="SAM" id="SignalP"/>
    </source>
</evidence>
<keyword evidence="3" id="KW-0812">Transmembrane</keyword>